<evidence type="ECO:0000313" key="3">
    <source>
        <dbReference type="EMBL" id="KAL0179771.1"/>
    </source>
</evidence>
<sequence length="248" mass="27732">MPPRKPVKKDVAEGESSAETAGALEDEASSTANDPVLLAIESLRVELGKVKTDIKESLKGEIATLEKKIDAKFDAMQLTINEHRATLEHLEQNATTSADAVRKLQAQVKSLSDQVSELTEKCIDLEGRSKRQNIRIAGIREGMENGQGAREFVAKLLMEVPVLDRAHRALRSRPEDSDPPRQLIARIHHGHTMEKIMRKVSSQRKLTFNGRSIQIFRDYPSAVVKRRAAFARVRQILRDKPGVKFGIL</sequence>
<comment type="caution">
    <text evidence="3">The sequence shown here is derived from an EMBL/GenBank/DDBJ whole genome shotgun (WGS) entry which is preliminary data.</text>
</comment>
<dbReference type="Gene3D" id="3.30.70.1820">
    <property type="entry name" value="L1 transposable element, RRM domain"/>
    <property type="match status" value="1"/>
</dbReference>
<dbReference type="InterPro" id="IPR038352">
    <property type="entry name" value="Imelysin_sf"/>
</dbReference>
<feature type="region of interest" description="Disordered" evidence="2">
    <location>
        <begin position="1"/>
        <end position="31"/>
    </location>
</feature>
<proteinExistence type="predicted"/>
<keyword evidence="1" id="KW-0175">Coiled coil</keyword>
<feature type="compositionally biased region" description="Low complexity" evidence="2">
    <location>
        <begin position="14"/>
        <end position="23"/>
    </location>
</feature>
<evidence type="ECO:0000256" key="2">
    <source>
        <dbReference type="SAM" id="MobiDB-lite"/>
    </source>
</evidence>
<reference evidence="3 4" key="1">
    <citation type="submission" date="2024-05" db="EMBL/GenBank/DDBJ databases">
        <title>Genome sequencing and assembly of Indian major carp, Cirrhinus mrigala (Hamilton, 1822).</title>
        <authorList>
            <person name="Mohindra V."/>
            <person name="Chowdhury L.M."/>
            <person name="Lal K."/>
            <person name="Jena J.K."/>
        </authorList>
    </citation>
    <scope>NUCLEOTIDE SEQUENCE [LARGE SCALE GENOMIC DNA]</scope>
    <source>
        <strain evidence="3">CM1030</strain>
        <tissue evidence="3">Blood</tissue>
    </source>
</reference>
<organism evidence="3 4">
    <name type="scientific">Cirrhinus mrigala</name>
    <name type="common">Mrigala</name>
    <dbReference type="NCBI Taxonomy" id="683832"/>
    <lineage>
        <taxon>Eukaryota</taxon>
        <taxon>Metazoa</taxon>
        <taxon>Chordata</taxon>
        <taxon>Craniata</taxon>
        <taxon>Vertebrata</taxon>
        <taxon>Euteleostomi</taxon>
        <taxon>Actinopterygii</taxon>
        <taxon>Neopterygii</taxon>
        <taxon>Teleostei</taxon>
        <taxon>Ostariophysi</taxon>
        <taxon>Cypriniformes</taxon>
        <taxon>Cyprinidae</taxon>
        <taxon>Labeoninae</taxon>
        <taxon>Labeonini</taxon>
        <taxon>Cirrhinus</taxon>
    </lineage>
</organism>
<dbReference type="Proteomes" id="UP001529510">
    <property type="component" value="Unassembled WGS sequence"/>
</dbReference>
<feature type="coiled-coil region" evidence="1">
    <location>
        <begin position="55"/>
        <end position="128"/>
    </location>
</feature>
<keyword evidence="4" id="KW-1185">Reference proteome</keyword>
<name>A0ABD0Q0Z4_CIRMR</name>
<gene>
    <name evidence="3" type="ORF">M9458_025213</name>
</gene>
<dbReference type="PANTHER" id="PTHR11505">
    <property type="entry name" value="L1 TRANSPOSABLE ELEMENT-RELATED"/>
    <property type="match status" value="1"/>
</dbReference>
<dbReference type="InterPro" id="IPR004244">
    <property type="entry name" value="Transposase_22"/>
</dbReference>
<dbReference type="AlphaFoldDB" id="A0ABD0Q0Z4"/>
<feature type="non-terminal residue" evidence="3">
    <location>
        <position position="248"/>
    </location>
</feature>
<accession>A0ABD0Q0Z4</accession>
<evidence type="ECO:0000313" key="4">
    <source>
        <dbReference type="Proteomes" id="UP001529510"/>
    </source>
</evidence>
<dbReference type="EMBL" id="JAMKFB020000012">
    <property type="protein sequence ID" value="KAL0179771.1"/>
    <property type="molecule type" value="Genomic_DNA"/>
</dbReference>
<dbReference type="Gene3D" id="1.20.1420.20">
    <property type="entry name" value="M75 peptidase, HXXE motif"/>
    <property type="match status" value="1"/>
</dbReference>
<evidence type="ECO:0000256" key="1">
    <source>
        <dbReference type="SAM" id="Coils"/>
    </source>
</evidence>
<protein>
    <submittedName>
        <fullName evidence="3">Uncharacterized protein</fullName>
    </submittedName>
</protein>